<evidence type="ECO:0000256" key="2">
    <source>
        <dbReference type="ARBA" id="ARBA00022692"/>
    </source>
</evidence>
<dbReference type="CDD" id="cd18577">
    <property type="entry name" value="ABC_6TM_Pgp_ABCB1_D1_like"/>
    <property type="match status" value="1"/>
</dbReference>
<evidence type="ECO:0000256" key="6">
    <source>
        <dbReference type="SAM" id="SignalP"/>
    </source>
</evidence>
<dbReference type="Proteomes" id="UP000271098">
    <property type="component" value="Unassembled WGS sequence"/>
</dbReference>
<keyword evidence="4 5" id="KW-0472">Membrane</keyword>
<sequence length="268" mass="29557">MLVVGLICAIVSGIGQPVLAILSGQVTNVLLTQAPGSEQFNSKAYLCVYLYLGIGCLVLVMNYAQFMCLQTTCCRLVARLRQQYIRSILRQNAAWFDRNQSVSIISTCYSNIERIREGIGDKLGLLVRGFAMFISAIITAFSFQWRLALAMVPVVPISCFIMAQLAQQMGSRTAKELIGIGKAGAIAEEAILGVRTVQAFNGQEEMVERYKTQLSRGKKYGISKSCWSGFLGGLFFLVLLIFMGGGMLFVFHLNLMKKRTENNSQSVS</sequence>
<proteinExistence type="predicted"/>
<feature type="signal peptide" evidence="6">
    <location>
        <begin position="1"/>
        <end position="20"/>
    </location>
</feature>
<dbReference type="InterPro" id="IPR036640">
    <property type="entry name" value="ABC1_TM_sf"/>
</dbReference>
<dbReference type="WBParaSite" id="GPUH_0000163501-mRNA-1">
    <property type="protein sequence ID" value="GPUH_0000163501-mRNA-1"/>
    <property type="gene ID" value="GPUH_0000163501"/>
</dbReference>
<dbReference type="GO" id="GO:0005524">
    <property type="term" value="F:ATP binding"/>
    <property type="evidence" value="ECO:0007669"/>
    <property type="project" value="InterPro"/>
</dbReference>
<dbReference type="EMBL" id="UYRT01002074">
    <property type="protein sequence ID" value="VDK30579.1"/>
    <property type="molecule type" value="Genomic_DNA"/>
</dbReference>
<feature type="transmembrane region" description="Helical" evidence="5">
    <location>
        <begin position="123"/>
        <end position="141"/>
    </location>
</feature>
<keyword evidence="2 5" id="KW-0812">Transmembrane</keyword>
<feature type="chain" id="PRO_5043138499" evidence="6">
    <location>
        <begin position="21"/>
        <end position="268"/>
    </location>
</feature>
<name>A0A183CYU0_9BILA</name>
<evidence type="ECO:0000313" key="9">
    <source>
        <dbReference type="Proteomes" id="UP000271098"/>
    </source>
</evidence>
<feature type="transmembrane region" description="Helical" evidence="5">
    <location>
        <begin position="147"/>
        <end position="166"/>
    </location>
</feature>
<feature type="transmembrane region" description="Helical" evidence="5">
    <location>
        <begin position="226"/>
        <end position="251"/>
    </location>
</feature>
<reference evidence="8 9" key="2">
    <citation type="submission" date="2018-11" db="EMBL/GenBank/DDBJ databases">
        <authorList>
            <consortium name="Pathogen Informatics"/>
        </authorList>
    </citation>
    <scope>NUCLEOTIDE SEQUENCE [LARGE SCALE GENOMIC DNA]</scope>
</reference>
<dbReference type="Pfam" id="PF00664">
    <property type="entry name" value="ABC_membrane"/>
    <property type="match status" value="1"/>
</dbReference>
<dbReference type="PANTHER" id="PTHR24222">
    <property type="entry name" value="ABC TRANSPORTER B FAMILY"/>
    <property type="match status" value="1"/>
</dbReference>
<gene>
    <name evidence="8" type="ORF">GPUH_LOCUS1631</name>
</gene>
<evidence type="ECO:0000259" key="7">
    <source>
        <dbReference type="PROSITE" id="PS50929"/>
    </source>
</evidence>
<dbReference type="Gene3D" id="1.20.1560.10">
    <property type="entry name" value="ABC transporter type 1, transmembrane domain"/>
    <property type="match status" value="1"/>
</dbReference>
<keyword evidence="6" id="KW-0732">Signal</keyword>
<dbReference type="OrthoDB" id="6500128at2759"/>
<evidence type="ECO:0000256" key="4">
    <source>
        <dbReference type="ARBA" id="ARBA00023136"/>
    </source>
</evidence>
<dbReference type="InterPro" id="IPR011527">
    <property type="entry name" value="ABC1_TM_dom"/>
</dbReference>
<evidence type="ECO:0000313" key="8">
    <source>
        <dbReference type="EMBL" id="VDK30579.1"/>
    </source>
</evidence>
<dbReference type="PROSITE" id="PS50929">
    <property type="entry name" value="ABC_TM1F"/>
    <property type="match status" value="1"/>
</dbReference>
<dbReference type="SUPFAM" id="SSF90123">
    <property type="entry name" value="ABC transporter transmembrane region"/>
    <property type="match status" value="1"/>
</dbReference>
<evidence type="ECO:0000256" key="3">
    <source>
        <dbReference type="ARBA" id="ARBA00022989"/>
    </source>
</evidence>
<evidence type="ECO:0000256" key="5">
    <source>
        <dbReference type="SAM" id="Phobius"/>
    </source>
</evidence>
<protein>
    <submittedName>
        <fullName evidence="10">ABC transmembrane type-1 domain-containing protein</fullName>
    </submittedName>
</protein>
<evidence type="ECO:0000313" key="10">
    <source>
        <dbReference type="WBParaSite" id="GPUH_0000163501-mRNA-1"/>
    </source>
</evidence>
<comment type="subcellular location">
    <subcellularLocation>
        <location evidence="1">Membrane</location>
        <topology evidence="1">Multi-pass membrane protein</topology>
    </subcellularLocation>
</comment>
<dbReference type="AlphaFoldDB" id="A0A183CYU0"/>
<organism evidence="10">
    <name type="scientific">Gongylonema pulchrum</name>
    <dbReference type="NCBI Taxonomy" id="637853"/>
    <lineage>
        <taxon>Eukaryota</taxon>
        <taxon>Metazoa</taxon>
        <taxon>Ecdysozoa</taxon>
        <taxon>Nematoda</taxon>
        <taxon>Chromadorea</taxon>
        <taxon>Rhabditida</taxon>
        <taxon>Spirurina</taxon>
        <taxon>Spiruromorpha</taxon>
        <taxon>Spiruroidea</taxon>
        <taxon>Gongylonematidae</taxon>
        <taxon>Gongylonema</taxon>
    </lineage>
</organism>
<dbReference type="GO" id="GO:0005886">
    <property type="term" value="C:plasma membrane"/>
    <property type="evidence" value="ECO:0007669"/>
    <property type="project" value="TreeGrafter"/>
</dbReference>
<evidence type="ECO:0000256" key="1">
    <source>
        <dbReference type="ARBA" id="ARBA00004141"/>
    </source>
</evidence>
<keyword evidence="3 5" id="KW-1133">Transmembrane helix</keyword>
<feature type="domain" description="ABC transmembrane type-1" evidence="7">
    <location>
        <begin position="3"/>
        <end position="253"/>
    </location>
</feature>
<dbReference type="PANTHER" id="PTHR24222:SF76">
    <property type="entry name" value="MYCOBACTIN IMPORT ATP-BINDING_PERMEASE PROTEIN IRTB"/>
    <property type="match status" value="1"/>
</dbReference>
<dbReference type="GO" id="GO:0140359">
    <property type="term" value="F:ABC-type transporter activity"/>
    <property type="evidence" value="ECO:0007669"/>
    <property type="project" value="InterPro"/>
</dbReference>
<keyword evidence="9" id="KW-1185">Reference proteome</keyword>
<reference evidence="10" key="1">
    <citation type="submission" date="2016-06" db="UniProtKB">
        <authorList>
            <consortium name="WormBaseParasite"/>
        </authorList>
    </citation>
    <scope>IDENTIFICATION</scope>
</reference>
<dbReference type="InterPro" id="IPR039421">
    <property type="entry name" value="Type_1_exporter"/>
</dbReference>
<feature type="transmembrane region" description="Helical" evidence="5">
    <location>
        <begin position="44"/>
        <end position="64"/>
    </location>
</feature>
<accession>A0A183CYU0</accession>